<comment type="caution">
    <text evidence="1">The sequence shown here is derived from an EMBL/GenBank/DDBJ whole genome shotgun (WGS) entry which is preliminary data.</text>
</comment>
<reference evidence="1 2" key="1">
    <citation type="submission" date="2019-03" db="EMBL/GenBank/DDBJ databases">
        <title>First draft genome of Liparis tanakae, snailfish: a comprehensive survey of snailfish specific genes.</title>
        <authorList>
            <person name="Kim W."/>
            <person name="Song I."/>
            <person name="Jeong J.-H."/>
            <person name="Kim D."/>
            <person name="Kim S."/>
            <person name="Ryu S."/>
            <person name="Song J.Y."/>
            <person name="Lee S.K."/>
        </authorList>
    </citation>
    <scope>NUCLEOTIDE SEQUENCE [LARGE SCALE GENOMIC DNA]</scope>
    <source>
        <tissue evidence="1">Muscle</tissue>
    </source>
</reference>
<organism evidence="1 2">
    <name type="scientific">Liparis tanakae</name>
    <name type="common">Tanaka's snailfish</name>
    <dbReference type="NCBI Taxonomy" id="230148"/>
    <lineage>
        <taxon>Eukaryota</taxon>
        <taxon>Metazoa</taxon>
        <taxon>Chordata</taxon>
        <taxon>Craniata</taxon>
        <taxon>Vertebrata</taxon>
        <taxon>Euteleostomi</taxon>
        <taxon>Actinopterygii</taxon>
        <taxon>Neopterygii</taxon>
        <taxon>Teleostei</taxon>
        <taxon>Neoteleostei</taxon>
        <taxon>Acanthomorphata</taxon>
        <taxon>Eupercaria</taxon>
        <taxon>Perciformes</taxon>
        <taxon>Cottioidei</taxon>
        <taxon>Cottales</taxon>
        <taxon>Liparidae</taxon>
        <taxon>Liparis</taxon>
    </lineage>
</organism>
<sequence length="85" mass="9142">MESCRHLSHSLLFGFNVNAEGGERNVVLSGVLRLLCGLESSLNVPHEAKHPTEAGAGPPLASFLFDYFSRKSFAEQLVPAALCSI</sequence>
<gene>
    <name evidence="1" type="ORF">EYF80_032488</name>
</gene>
<evidence type="ECO:0000313" key="1">
    <source>
        <dbReference type="EMBL" id="TNN57299.1"/>
    </source>
</evidence>
<dbReference type="Proteomes" id="UP000314294">
    <property type="component" value="Unassembled WGS sequence"/>
</dbReference>
<evidence type="ECO:0000313" key="2">
    <source>
        <dbReference type="Proteomes" id="UP000314294"/>
    </source>
</evidence>
<proteinExistence type="predicted"/>
<dbReference type="EMBL" id="SRLO01000408">
    <property type="protein sequence ID" value="TNN57299.1"/>
    <property type="molecule type" value="Genomic_DNA"/>
</dbReference>
<name>A0A4Z2GV31_9TELE</name>
<protein>
    <submittedName>
        <fullName evidence="1">Uncharacterized protein</fullName>
    </submittedName>
</protein>
<keyword evidence="2" id="KW-1185">Reference proteome</keyword>
<accession>A0A4Z2GV31</accession>
<dbReference type="AlphaFoldDB" id="A0A4Z2GV31"/>